<keyword evidence="2" id="KW-1185">Reference proteome</keyword>
<dbReference type="AlphaFoldDB" id="A0A369L5V3"/>
<dbReference type="STRING" id="1034345.GCA_000236865_01876"/>
<dbReference type="EMBL" id="PPTP01000008">
    <property type="protein sequence ID" value="RDB54582.1"/>
    <property type="molecule type" value="Genomic_DNA"/>
</dbReference>
<sequence>MLCSDLLWDAQSVSRKQVPTLQDVFLCCDRETLLSVVEQGYARRLPGWGQATPQQRRVARKRMGRALEAMLDCAVKRKSGKALCIFPEERFVVHARRGQACIERLVQARVADLSAGAVRQGVAEGACLFGCAPWSQVLSYRVWLEGPWDCCERYMVLASAFWHLTHQAPVSRQGESSFGAFNASSESAPSKTGAQSLPRCDCSFASCEGALPPADSVGRLAAVRAASMGLYVPDALEEACQERLIARVDKLNQVCEGDFLNRVENLMGRLQAA</sequence>
<evidence type="ECO:0000313" key="1">
    <source>
        <dbReference type="EMBL" id="RDB54582.1"/>
    </source>
</evidence>
<organism evidence="1 2">
    <name type="scientific">Senegalimassilia anaerobia</name>
    <dbReference type="NCBI Taxonomy" id="1473216"/>
    <lineage>
        <taxon>Bacteria</taxon>
        <taxon>Bacillati</taxon>
        <taxon>Actinomycetota</taxon>
        <taxon>Coriobacteriia</taxon>
        <taxon>Coriobacteriales</taxon>
        <taxon>Coriobacteriaceae</taxon>
        <taxon>Senegalimassilia</taxon>
    </lineage>
</organism>
<comment type="caution">
    <text evidence="1">The sequence shown here is derived from an EMBL/GenBank/DDBJ whole genome shotgun (WGS) entry which is preliminary data.</text>
</comment>
<name>A0A369L5V3_9ACTN</name>
<gene>
    <name evidence="1" type="ORF">C1880_08445</name>
</gene>
<reference evidence="1 2" key="1">
    <citation type="journal article" date="2018" name="Elife">
        <title>Discovery and characterization of a prevalent human gut bacterial enzyme sufficient for the inactivation of a family of plant toxins.</title>
        <authorList>
            <person name="Koppel N."/>
            <person name="Bisanz J.E."/>
            <person name="Pandelia M.E."/>
            <person name="Turnbaugh P.J."/>
            <person name="Balskus E.P."/>
        </authorList>
    </citation>
    <scope>NUCLEOTIDE SEQUENCE [LARGE SCALE GENOMIC DNA]</scope>
    <source>
        <strain evidence="2">anaerobia AP69FAA</strain>
    </source>
</reference>
<dbReference type="OrthoDB" id="3174331at2"/>
<accession>A0A369L5V3</accession>
<proteinExistence type="predicted"/>
<protein>
    <submittedName>
        <fullName evidence="1">Uncharacterized protein</fullName>
    </submittedName>
</protein>
<dbReference type="Proteomes" id="UP000253792">
    <property type="component" value="Unassembled WGS sequence"/>
</dbReference>
<evidence type="ECO:0000313" key="2">
    <source>
        <dbReference type="Proteomes" id="UP000253792"/>
    </source>
</evidence>
<dbReference type="RefSeq" id="WP_114621108.1">
    <property type="nucleotide sequence ID" value="NZ_DBGALL010000137.1"/>
</dbReference>